<dbReference type="Pfam" id="PF09949">
    <property type="entry name" value="APP1_cat"/>
    <property type="match status" value="1"/>
</dbReference>
<dbReference type="PANTHER" id="PTHR28208">
    <property type="entry name" value="PHOSPHATIDATE PHOSPHATASE APP1"/>
    <property type="match status" value="1"/>
</dbReference>
<name>D7CWE2_TRURR</name>
<dbReference type="EMBL" id="CP002049">
    <property type="protein sequence ID" value="ADI14341.1"/>
    <property type="molecule type" value="Genomic_DNA"/>
</dbReference>
<dbReference type="PANTHER" id="PTHR28208:SF3">
    <property type="entry name" value="PHOSPHATIDATE PHOSPHATASE APP1"/>
    <property type="match status" value="1"/>
</dbReference>
<reference evidence="2 3" key="2">
    <citation type="journal article" date="2011" name="Stand. Genomic Sci.">
        <title>Complete genome sequence of Truepera radiovictrix type strain (RQ-24).</title>
        <authorList>
            <person name="Ivanova N."/>
            <person name="Rohde C."/>
            <person name="Munk C."/>
            <person name="Nolan M."/>
            <person name="Lucas S."/>
            <person name="Del Rio T.G."/>
            <person name="Tice H."/>
            <person name="Deshpande S."/>
            <person name="Cheng J.F."/>
            <person name="Tapia R."/>
            <person name="Han C."/>
            <person name="Goodwin L."/>
            <person name="Pitluck S."/>
            <person name="Liolios K."/>
            <person name="Mavromatis K."/>
            <person name="Mikhailova N."/>
            <person name="Pati A."/>
            <person name="Chen A."/>
            <person name="Palaniappan K."/>
            <person name="Land M."/>
            <person name="Hauser L."/>
            <person name="Chang Y.J."/>
            <person name="Jeffries C.D."/>
            <person name="Brambilla E."/>
            <person name="Rohde M."/>
            <person name="Goker M."/>
            <person name="Tindall B.J."/>
            <person name="Woyke T."/>
            <person name="Bristow J."/>
            <person name="Eisen J.A."/>
            <person name="Markowitz V."/>
            <person name="Hugenholtz P."/>
            <person name="Kyrpides N.C."/>
            <person name="Klenk H.P."/>
            <person name="Lapidus A."/>
        </authorList>
    </citation>
    <scope>NUCLEOTIDE SEQUENCE [LARGE SCALE GENOMIC DNA]</scope>
    <source>
        <strain evidence="3">DSM 17093 / CIP 108686 / LMG 22925 / RQ-24</strain>
    </source>
</reference>
<feature type="domain" description="Phosphatidate phosphatase APP1 catalytic" evidence="1">
    <location>
        <begin position="162"/>
        <end position="316"/>
    </location>
</feature>
<organism evidence="2 3">
    <name type="scientific">Truepera radiovictrix (strain DSM 17093 / CIP 108686 / LMG 22925 / RQ-24)</name>
    <dbReference type="NCBI Taxonomy" id="649638"/>
    <lineage>
        <taxon>Bacteria</taxon>
        <taxon>Thermotogati</taxon>
        <taxon>Deinococcota</taxon>
        <taxon>Deinococci</taxon>
        <taxon>Trueperales</taxon>
        <taxon>Trueperaceae</taxon>
        <taxon>Truepera</taxon>
    </lineage>
</organism>
<dbReference type="RefSeq" id="WP_013177711.1">
    <property type="nucleotide sequence ID" value="NC_014221.1"/>
</dbReference>
<dbReference type="KEGG" id="tra:Trad_1218"/>
<gene>
    <name evidence="2" type="ordered locus">Trad_1218</name>
</gene>
<evidence type="ECO:0000259" key="1">
    <source>
        <dbReference type="Pfam" id="PF09949"/>
    </source>
</evidence>
<sequence>MSALKRLLARFFTELEKDFSTFRTQLGRFRAARPFEVVPYLTFGTPTHLFVRGRVIEEKGLQLATPDASRWRNLSDTYKRFVSTKVPDARVLVSYPGGERELVTDANGYFTGELKLTEAAPAGWCEVSYTLLSPQRQPRGDTPPTPPTAKGFVLIPDARARFGVISDIDDTVVQTDVARWLRVLGTVLFGNAYTRLPFRGVSAFYRALQRGRGAGRNPLFYVSSSPWNLYDLLLEFLDLEQIPLGPLMLRDWRGGAGELFPAGHGDFKGGEIRRILDTYPELPFILIGDSGEQDPEIYGEIVSAYPGRILAVYIRNVSGEARRGAVAQLAERVREMGSKLILADDTLAAAQHAAQEGWIDPQTLAEIRVRKERDTSLFDNAGETVATVIERNVRA</sequence>
<dbReference type="OrthoDB" id="9789875at2"/>
<proteinExistence type="predicted"/>
<accession>D7CWE2</accession>
<evidence type="ECO:0000313" key="2">
    <source>
        <dbReference type="EMBL" id="ADI14341.1"/>
    </source>
</evidence>
<protein>
    <recommendedName>
        <fullName evidence="1">Phosphatidate phosphatase APP1 catalytic domain-containing protein</fullName>
    </recommendedName>
</protein>
<dbReference type="eggNOG" id="COG4850">
    <property type="taxonomic scope" value="Bacteria"/>
</dbReference>
<dbReference type="HOGENOM" id="CLU_038931_1_0_0"/>
<dbReference type="AlphaFoldDB" id="D7CWE2"/>
<keyword evidence="3" id="KW-1185">Reference proteome</keyword>
<reference evidence="3" key="1">
    <citation type="submission" date="2010-05" db="EMBL/GenBank/DDBJ databases">
        <title>The complete genome of Truepera radiovictris DSM 17093.</title>
        <authorList>
            <consortium name="US DOE Joint Genome Institute (JGI-PGF)"/>
            <person name="Lucas S."/>
            <person name="Copeland A."/>
            <person name="Lapidus A."/>
            <person name="Glavina del Rio T."/>
            <person name="Dalin E."/>
            <person name="Tice H."/>
            <person name="Bruce D."/>
            <person name="Goodwin L."/>
            <person name="Pitluck S."/>
            <person name="Kyrpides N."/>
            <person name="Mavromatis K."/>
            <person name="Ovchinnikova G."/>
            <person name="Munk A.C."/>
            <person name="Detter J.C."/>
            <person name="Han C."/>
            <person name="Tapia R."/>
            <person name="Land M."/>
            <person name="Hauser L."/>
            <person name="Markowitz V."/>
            <person name="Cheng J.-F."/>
            <person name="Hugenholtz P."/>
            <person name="Woyke T."/>
            <person name="Wu D."/>
            <person name="Tindall B."/>
            <person name="Pomrenke H.G."/>
            <person name="Brambilla E."/>
            <person name="Klenk H.-P."/>
            <person name="Eisen J.A."/>
        </authorList>
    </citation>
    <scope>NUCLEOTIDE SEQUENCE [LARGE SCALE GENOMIC DNA]</scope>
    <source>
        <strain evidence="3">DSM 17093 / CIP 108686 / LMG 22925 / RQ-24</strain>
    </source>
</reference>
<dbReference type="STRING" id="649638.Trad_1218"/>
<dbReference type="GO" id="GO:0008195">
    <property type="term" value="F:phosphatidate phosphatase activity"/>
    <property type="evidence" value="ECO:0007669"/>
    <property type="project" value="InterPro"/>
</dbReference>
<dbReference type="InterPro" id="IPR052935">
    <property type="entry name" value="Mg2+_PAP"/>
</dbReference>
<dbReference type="Proteomes" id="UP000000379">
    <property type="component" value="Chromosome"/>
</dbReference>
<dbReference type="InterPro" id="IPR019236">
    <property type="entry name" value="APP1_cat"/>
</dbReference>
<evidence type="ECO:0000313" key="3">
    <source>
        <dbReference type="Proteomes" id="UP000000379"/>
    </source>
</evidence>